<gene>
    <name evidence="1" type="ORF">EDM59_11665</name>
</gene>
<protein>
    <submittedName>
        <fullName evidence="1">Uncharacterized protein</fullName>
    </submittedName>
</protein>
<evidence type="ECO:0000313" key="1">
    <source>
        <dbReference type="EMBL" id="RNB86809.1"/>
    </source>
</evidence>
<organism evidence="1 2">
    <name type="scientific">Brevibacillus nitrificans</name>
    <dbReference type="NCBI Taxonomy" id="651560"/>
    <lineage>
        <taxon>Bacteria</taxon>
        <taxon>Bacillati</taxon>
        <taxon>Bacillota</taxon>
        <taxon>Bacilli</taxon>
        <taxon>Bacillales</taxon>
        <taxon>Paenibacillaceae</taxon>
        <taxon>Brevibacillus</taxon>
    </lineage>
</organism>
<comment type="caution">
    <text evidence="1">The sequence shown here is derived from an EMBL/GenBank/DDBJ whole genome shotgun (WGS) entry which is preliminary data.</text>
</comment>
<reference evidence="1 2" key="1">
    <citation type="submission" date="2018-10" db="EMBL/GenBank/DDBJ databases">
        <title>Phylogenomics of Brevibacillus.</title>
        <authorList>
            <person name="Dunlap C."/>
        </authorList>
    </citation>
    <scope>NUCLEOTIDE SEQUENCE [LARGE SCALE GENOMIC DNA]</scope>
    <source>
        <strain evidence="1 2">JCM 15774</strain>
    </source>
</reference>
<accession>A0A3M8DGU1</accession>
<sequence>MPRTVPACGDGSGPLLPAFAGDLPEKWDTQSVREWLLMLAALLWPLDVSSRRLQLPEQW</sequence>
<name>A0A3M8DGU1_9BACL</name>
<dbReference type="Proteomes" id="UP000269573">
    <property type="component" value="Unassembled WGS sequence"/>
</dbReference>
<dbReference type="AlphaFoldDB" id="A0A3M8DGU1"/>
<keyword evidence="2" id="KW-1185">Reference proteome</keyword>
<proteinExistence type="predicted"/>
<evidence type="ECO:0000313" key="2">
    <source>
        <dbReference type="Proteomes" id="UP000269573"/>
    </source>
</evidence>
<dbReference type="EMBL" id="RHHU01000005">
    <property type="protein sequence ID" value="RNB86809.1"/>
    <property type="molecule type" value="Genomic_DNA"/>
</dbReference>